<accession>A0A5B0MZR9</accession>
<gene>
    <name evidence="3" type="ORF">PGTUg99_027259</name>
</gene>
<feature type="compositionally biased region" description="Basic and acidic residues" evidence="1">
    <location>
        <begin position="159"/>
        <end position="175"/>
    </location>
</feature>
<comment type="caution">
    <text evidence="3">The sequence shown here is derived from an EMBL/GenBank/DDBJ whole genome shotgun (WGS) entry which is preliminary data.</text>
</comment>
<feature type="region of interest" description="Disordered" evidence="1">
    <location>
        <begin position="147"/>
        <end position="183"/>
    </location>
</feature>
<dbReference type="AlphaFoldDB" id="A0A5B0MZR9"/>
<evidence type="ECO:0000256" key="2">
    <source>
        <dbReference type="SAM" id="Phobius"/>
    </source>
</evidence>
<evidence type="ECO:0000256" key="1">
    <source>
        <dbReference type="SAM" id="MobiDB-lite"/>
    </source>
</evidence>
<feature type="transmembrane region" description="Helical" evidence="2">
    <location>
        <begin position="42"/>
        <end position="64"/>
    </location>
</feature>
<feature type="compositionally biased region" description="Polar residues" evidence="1">
    <location>
        <begin position="1"/>
        <end position="11"/>
    </location>
</feature>
<dbReference type="Proteomes" id="UP000325313">
    <property type="component" value="Unassembled WGS sequence"/>
</dbReference>
<feature type="transmembrane region" description="Helical" evidence="2">
    <location>
        <begin position="250"/>
        <end position="271"/>
    </location>
</feature>
<evidence type="ECO:0000313" key="3">
    <source>
        <dbReference type="EMBL" id="KAA1081674.1"/>
    </source>
</evidence>
<feature type="region of interest" description="Disordered" evidence="1">
    <location>
        <begin position="1"/>
        <end position="33"/>
    </location>
</feature>
<dbReference type="EMBL" id="VDEP01000441">
    <property type="protein sequence ID" value="KAA1081674.1"/>
    <property type="molecule type" value="Genomic_DNA"/>
</dbReference>
<proteinExistence type="predicted"/>
<protein>
    <submittedName>
        <fullName evidence="3">Uncharacterized protein</fullName>
    </submittedName>
</protein>
<organism evidence="3 4">
    <name type="scientific">Puccinia graminis f. sp. tritici</name>
    <dbReference type="NCBI Taxonomy" id="56615"/>
    <lineage>
        <taxon>Eukaryota</taxon>
        <taxon>Fungi</taxon>
        <taxon>Dikarya</taxon>
        <taxon>Basidiomycota</taxon>
        <taxon>Pucciniomycotina</taxon>
        <taxon>Pucciniomycetes</taxon>
        <taxon>Pucciniales</taxon>
        <taxon>Pucciniaceae</taxon>
        <taxon>Puccinia</taxon>
    </lineage>
</organism>
<keyword evidence="2" id="KW-1133">Transmembrane helix</keyword>
<name>A0A5B0MZR9_PUCGR</name>
<evidence type="ECO:0000313" key="4">
    <source>
        <dbReference type="Proteomes" id="UP000325313"/>
    </source>
</evidence>
<sequence>MSSPNSTVPRTSNSSSNNATLLKDDKDDKPESEQNKAGAATYYGAVVIVVFILIALSIIVRIVYTRKYRKRSPPIDEPDPAAREHEERMAMQRRGEDMGLPTYRESTLLPNNDTVLAATPITSTPFGRDSTAETLPHSDELVRDHTASLPMDDNAQPPKYEDDPTARTTADHDHNPPTLDITNEMRMSTQSTATLVLPSIAIHQPDDDDDDDDNPAPNQPNQRANITLMTKTARTHSYGRLFFPLNISSFALQTCPSMFLFILLIVVQWAWFGPSAPSDRGCRPQAVAVARAIEVCVGTSSGQLRF</sequence>
<keyword evidence="2" id="KW-0472">Membrane</keyword>
<reference evidence="3 4" key="1">
    <citation type="submission" date="2019-05" db="EMBL/GenBank/DDBJ databases">
        <title>Emergence of the Ug99 lineage of the wheat stem rust pathogen through somatic hybridization.</title>
        <authorList>
            <person name="Li F."/>
            <person name="Upadhyaya N.M."/>
            <person name="Sperschneider J."/>
            <person name="Matny O."/>
            <person name="Nguyen-Phuc H."/>
            <person name="Mago R."/>
            <person name="Raley C."/>
            <person name="Miller M.E."/>
            <person name="Silverstein K.A.T."/>
            <person name="Henningsen E."/>
            <person name="Hirsch C.D."/>
            <person name="Visser B."/>
            <person name="Pretorius Z.A."/>
            <person name="Steffenson B.J."/>
            <person name="Schwessinger B."/>
            <person name="Dodds P.N."/>
            <person name="Figueroa M."/>
        </authorList>
    </citation>
    <scope>NUCLEOTIDE SEQUENCE [LARGE SCALE GENOMIC DNA]</scope>
    <source>
        <strain evidence="3 4">Ug99</strain>
    </source>
</reference>
<feature type="compositionally biased region" description="Basic and acidic residues" evidence="1">
    <location>
        <begin position="22"/>
        <end position="33"/>
    </location>
</feature>
<feature type="region of interest" description="Disordered" evidence="1">
    <location>
        <begin position="202"/>
        <end position="222"/>
    </location>
</feature>
<keyword evidence="2" id="KW-0812">Transmembrane</keyword>